<dbReference type="EMBL" id="UPHU01000001">
    <property type="protein sequence ID" value="VBA46732.1"/>
    <property type="molecule type" value="Genomic_DNA"/>
</dbReference>
<reference evidence="1 2" key="1">
    <citation type="submission" date="2018-09" db="EMBL/GenBank/DDBJ databases">
        <authorList>
            <person name="Tagini F."/>
        </authorList>
    </citation>
    <scope>NUCLEOTIDE SEQUENCE [LARGE SCALE GENOMIC DNA]</scope>
    <source>
        <strain evidence="1 2">MK142</strain>
    </source>
</reference>
<dbReference type="Proteomes" id="UP000268285">
    <property type="component" value="Unassembled WGS sequence"/>
</dbReference>
<dbReference type="AlphaFoldDB" id="A0A498QMC3"/>
<keyword evidence="2" id="KW-1185">Reference proteome</keyword>
<name>A0A498QMC3_9MYCO</name>
<organism evidence="1 2">
    <name type="scientific">Mycobacterium pseudokansasii</name>
    <dbReference type="NCBI Taxonomy" id="2341080"/>
    <lineage>
        <taxon>Bacteria</taxon>
        <taxon>Bacillati</taxon>
        <taxon>Actinomycetota</taxon>
        <taxon>Actinomycetes</taxon>
        <taxon>Mycobacteriales</taxon>
        <taxon>Mycobacteriaceae</taxon>
        <taxon>Mycobacterium</taxon>
    </lineage>
</organism>
<gene>
    <name evidence="1" type="ORF">LAUMK142_00447</name>
</gene>
<accession>A0A498QMC3</accession>
<evidence type="ECO:0000313" key="1">
    <source>
        <dbReference type="EMBL" id="VBA46732.1"/>
    </source>
</evidence>
<proteinExistence type="predicted"/>
<sequence>MDDDDKPTMTETELWEWLHYDEGIPVTRRAIKMAVINREIEPTRLGNGNFFSRRDGLAWLRSRKQAGAYSASKVPARQL</sequence>
<dbReference type="OrthoDB" id="4732991at2"/>
<protein>
    <recommendedName>
        <fullName evidence="3">Helix-turn-helix domain-containing protein</fullName>
    </recommendedName>
</protein>
<dbReference type="RefSeq" id="WP_122502726.1">
    <property type="nucleotide sequence ID" value="NZ_UPHU01000001.1"/>
</dbReference>
<evidence type="ECO:0000313" key="2">
    <source>
        <dbReference type="Proteomes" id="UP000268285"/>
    </source>
</evidence>
<evidence type="ECO:0008006" key="3">
    <source>
        <dbReference type="Google" id="ProtNLM"/>
    </source>
</evidence>